<dbReference type="InterPro" id="IPR001296">
    <property type="entry name" value="Glyco_trans_1"/>
</dbReference>
<dbReference type="Pfam" id="PF13439">
    <property type="entry name" value="Glyco_transf_4"/>
    <property type="match status" value="1"/>
</dbReference>
<sequence>MFDNEFPPLGGGTGVVNYHLLQEMASHRDVVVDLVTSSRTRARYETERFAERITIYKVPVDNRNIHHATNRELLRYSWRGLRMAQRLLRAHRYDVSFAFAGVPAGAISYLLRLTHNVPYVLSLQGPDVPGFEARYAYLYPVLTPLIKRIWRHAGAVTAISAEQEVLAHRTLPGLPLVTIPNGVDTALFTPVHPESNRPFTIVCVARLIERKGQHHLLNAFAQLRATCEQPLQLLFVGTGDAERALRESAARLQVGDSVTFKGFVARDRMPAVYQEADVFVLPSEQEGMSIALLEAMASGLPVIVTDTGGTAELVTKGENGEIVPWADVSALVRALRELLQADDLRRRMGAENRRRVLRFGWPALATRYLELCARVMASAPAARPVAGRSTADTGGGWQREPRA</sequence>
<proteinExistence type="predicted"/>
<dbReference type="Proteomes" id="UP000001660">
    <property type="component" value="Chromosome"/>
</dbReference>
<dbReference type="SUPFAM" id="SSF53756">
    <property type="entry name" value="UDP-Glycosyltransferase/glycogen phosphorylase"/>
    <property type="match status" value="1"/>
</dbReference>
<dbReference type="EMBL" id="FP929003">
    <property type="protein sequence ID" value="CBK40507.1"/>
    <property type="molecule type" value="Genomic_DNA"/>
</dbReference>
<name>D8PB98_9BACT</name>
<dbReference type="CAZy" id="GT4">
    <property type="family name" value="Glycosyltransferase Family 4"/>
</dbReference>
<dbReference type="PANTHER" id="PTHR45947:SF3">
    <property type="entry name" value="SULFOQUINOVOSYL TRANSFERASE SQD2"/>
    <property type="match status" value="1"/>
</dbReference>
<feature type="domain" description="Glycosyltransferase subfamily 4-like N-terminal" evidence="3">
    <location>
        <begin position="11"/>
        <end position="186"/>
    </location>
</feature>
<dbReference type="PANTHER" id="PTHR45947">
    <property type="entry name" value="SULFOQUINOVOSYL TRANSFERASE SQD2"/>
    <property type="match status" value="1"/>
</dbReference>
<dbReference type="CDD" id="cd03801">
    <property type="entry name" value="GT4_PimA-like"/>
    <property type="match status" value="1"/>
</dbReference>
<dbReference type="GO" id="GO:0016758">
    <property type="term" value="F:hexosyltransferase activity"/>
    <property type="evidence" value="ECO:0007669"/>
    <property type="project" value="TreeGrafter"/>
</dbReference>
<dbReference type="Pfam" id="PF00534">
    <property type="entry name" value="Glycos_transf_1"/>
    <property type="match status" value="1"/>
</dbReference>
<evidence type="ECO:0000256" key="1">
    <source>
        <dbReference type="SAM" id="MobiDB-lite"/>
    </source>
</evidence>
<evidence type="ECO:0000259" key="3">
    <source>
        <dbReference type="Pfam" id="PF13439"/>
    </source>
</evidence>
<keyword evidence="4" id="KW-0328">Glycosyltransferase</keyword>
<dbReference type="EC" id="2.4.-.-" evidence="4"/>
<dbReference type="HOGENOM" id="CLU_009583_2_4_0"/>
<dbReference type="KEGG" id="nde:NIDE0739"/>
<dbReference type="OrthoDB" id="9810929at2"/>
<keyword evidence="4" id="KW-0808">Transferase</keyword>
<dbReference type="eggNOG" id="COG0438">
    <property type="taxonomic scope" value="Bacteria"/>
</dbReference>
<dbReference type="STRING" id="330214.NIDE0739"/>
<dbReference type="Gene3D" id="3.40.50.2000">
    <property type="entry name" value="Glycogen Phosphorylase B"/>
    <property type="match status" value="2"/>
</dbReference>
<organism evidence="4 5">
    <name type="scientific">Nitrospira defluvii</name>
    <dbReference type="NCBI Taxonomy" id="330214"/>
    <lineage>
        <taxon>Bacteria</taxon>
        <taxon>Pseudomonadati</taxon>
        <taxon>Nitrospirota</taxon>
        <taxon>Nitrospiria</taxon>
        <taxon>Nitrospirales</taxon>
        <taxon>Nitrospiraceae</taxon>
        <taxon>Nitrospira</taxon>
    </lineage>
</organism>
<feature type="domain" description="Glycosyl transferase family 1" evidence="2">
    <location>
        <begin position="192"/>
        <end position="354"/>
    </location>
</feature>
<dbReference type="InterPro" id="IPR050194">
    <property type="entry name" value="Glycosyltransferase_grp1"/>
</dbReference>
<reference evidence="4 5" key="1">
    <citation type="journal article" date="2010" name="Proc. Natl. Acad. Sci. U.S.A.">
        <title>A Nitrospira metagenome illuminates the physiology and evolution of globally important nitrite-oxidizing bacteria.</title>
        <authorList>
            <person name="Lucker S."/>
            <person name="Wagner M."/>
            <person name="Maixner F."/>
            <person name="Pelletier E."/>
            <person name="Koch H."/>
            <person name="Vacherie B."/>
            <person name="Rattei T."/>
            <person name="Sinninghe Damste J."/>
            <person name="Spieck E."/>
            <person name="Le Paslier D."/>
            <person name="Daims H."/>
        </authorList>
    </citation>
    <scope>NUCLEOTIDE SEQUENCE [LARGE SCALE GENOMIC DNA]</scope>
</reference>
<evidence type="ECO:0000313" key="5">
    <source>
        <dbReference type="Proteomes" id="UP000001660"/>
    </source>
</evidence>
<dbReference type="InterPro" id="IPR028098">
    <property type="entry name" value="Glyco_trans_4-like_N"/>
</dbReference>
<protein>
    <submittedName>
        <fullName evidence="4">Glycosyl transferase, group 1</fullName>
        <ecNumber evidence="4">2.4.-.-</ecNumber>
    </submittedName>
</protein>
<feature type="region of interest" description="Disordered" evidence="1">
    <location>
        <begin position="383"/>
        <end position="403"/>
    </location>
</feature>
<keyword evidence="5" id="KW-1185">Reference proteome</keyword>
<evidence type="ECO:0000313" key="4">
    <source>
        <dbReference type="EMBL" id="CBK40507.1"/>
    </source>
</evidence>
<evidence type="ECO:0000259" key="2">
    <source>
        <dbReference type="Pfam" id="PF00534"/>
    </source>
</evidence>
<accession>D8PB98</accession>
<dbReference type="AlphaFoldDB" id="D8PB98"/>
<gene>
    <name evidence="4" type="ORF">NIDE0739</name>
</gene>